<dbReference type="EC" id="1.4.3.19" evidence="5"/>
<proteinExistence type="predicted"/>
<evidence type="ECO:0000313" key="8">
    <source>
        <dbReference type="EMBL" id="MCP8998574.1"/>
    </source>
</evidence>
<comment type="caution">
    <text evidence="8">The sequence shown here is derived from an EMBL/GenBank/DDBJ whole genome shotgun (WGS) entry which is preliminary data.</text>
</comment>
<dbReference type="Pfam" id="PF01266">
    <property type="entry name" value="DAO"/>
    <property type="match status" value="1"/>
</dbReference>
<accession>A0ABT1LL25</accession>
<comment type="catalytic activity">
    <reaction evidence="4">
        <text>glycine + O2 + H2O = glyoxylate + H2O2 + NH4(+)</text>
        <dbReference type="Rhea" id="RHEA:11532"/>
        <dbReference type="ChEBI" id="CHEBI:15377"/>
        <dbReference type="ChEBI" id="CHEBI:15379"/>
        <dbReference type="ChEBI" id="CHEBI:16240"/>
        <dbReference type="ChEBI" id="CHEBI:28938"/>
        <dbReference type="ChEBI" id="CHEBI:36655"/>
        <dbReference type="ChEBI" id="CHEBI:57305"/>
        <dbReference type="EC" id="1.4.3.19"/>
    </reaction>
</comment>
<keyword evidence="3 8" id="KW-0560">Oxidoreductase</keyword>
<feature type="compositionally biased region" description="Basic and acidic residues" evidence="6">
    <location>
        <begin position="435"/>
        <end position="452"/>
    </location>
</feature>
<evidence type="ECO:0000256" key="2">
    <source>
        <dbReference type="ARBA" id="ARBA00022977"/>
    </source>
</evidence>
<organism evidence="8 9">
    <name type="scientific">Pseudarthrobacter humi</name>
    <dbReference type="NCBI Taxonomy" id="2952523"/>
    <lineage>
        <taxon>Bacteria</taxon>
        <taxon>Bacillati</taxon>
        <taxon>Actinomycetota</taxon>
        <taxon>Actinomycetes</taxon>
        <taxon>Micrococcales</taxon>
        <taxon>Micrococcaceae</taxon>
        <taxon>Pseudarthrobacter</taxon>
    </lineage>
</organism>
<dbReference type="SUPFAM" id="SSF51905">
    <property type="entry name" value="FAD/NAD(P)-binding domain"/>
    <property type="match status" value="1"/>
</dbReference>
<dbReference type="NCBIfam" id="TIGR02352">
    <property type="entry name" value="thiamin_ThiO"/>
    <property type="match status" value="1"/>
</dbReference>
<dbReference type="InterPro" id="IPR036188">
    <property type="entry name" value="FAD/NAD-bd_sf"/>
</dbReference>
<protein>
    <recommendedName>
        <fullName evidence="5">glycine oxidase</fullName>
        <ecNumber evidence="5">1.4.3.19</ecNumber>
    </recommendedName>
</protein>
<dbReference type="EMBL" id="JANCLV010000001">
    <property type="protein sequence ID" value="MCP8998574.1"/>
    <property type="molecule type" value="Genomic_DNA"/>
</dbReference>
<reference evidence="8 9" key="1">
    <citation type="submission" date="2022-06" db="EMBL/GenBank/DDBJ databases">
        <title>Pseudarthrobacter sp. strain RMG13 Genome sequencing and assembly.</title>
        <authorList>
            <person name="Kim I."/>
        </authorList>
    </citation>
    <scope>NUCLEOTIDE SEQUENCE [LARGE SCALE GENOMIC DNA]</scope>
    <source>
        <strain evidence="8 9">RMG13</strain>
    </source>
</reference>
<evidence type="ECO:0000256" key="1">
    <source>
        <dbReference type="ARBA" id="ARBA00004948"/>
    </source>
</evidence>
<dbReference type="Gene3D" id="3.50.50.60">
    <property type="entry name" value="FAD/NAD(P)-binding domain"/>
    <property type="match status" value="1"/>
</dbReference>
<comment type="pathway">
    <text evidence="1">Cofactor biosynthesis; thiamine diphosphate biosynthesis.</text>
</comment>
<sequence length="452" mass="46602">MPPAISSPPEPAPASVPASTATALHADVAVIGGGIIGHAIAWEVRRSGRSVVLIDDAPGNGASWAAAGMLAPVSELHYQEEDLLELMLASSGLWPAFAADLALAGAGDTGYLTTPTLAIGADAADRRALMDLRAVQQASGLVVEPLTVREARTRESLLSPAISCALDIPADHQVDPRKLVACLQEVLALHEPGAGTAVAGARAGFAVDQRAAALLWEDGRVSGVKLAHGGTVQARETVVANGLQAGSLEGLPVGLHLPLRPVYGDILRLAVPRHLRPLLTSTVRGMVHGVPVYIVPRQDGTVVIGATQREDALAGTGDAAVSAVGVYQLLRDAQVLVPAVSELELLECTARARPATPDNAPLLGRVPSSAPRPGTTADIAGLMVATGFFRHGVLLAPAAAAICRDLLDGRTDPRWGALSPARFSGKHHVAGTQSPDKDISSTKDLDPQKESA</sequence>
<dbReference type="RefSeq" id="WP_254747301.1">
    <property type="nucleotide sequence ID" value="NZ_JANCLV010000001.1"/>
</dbReference>
<dbReference type="InterPro" id="IPR012727">
    <property type="entry name" value="Gly_oxidase_ThiO"/>
</dbReference>
<evidence type="ECO:0000313" key="9">
    <source>
        <dbReference type="Proteomes" id="UP001524318"/>
    </source>
</evidence>
<evidence type="ECO:0000256" key="5">
    <source>
        <dbReference type="ARBA" id="ARBA00050018"/>
    </source>
</evidence>
<dbReference type="InterPro" id="IPR006076">
    <property type="entry name" value="FAD-dep_OxRdtase"/>
</dbReference>
<feature type="region of interest" description="Disordered" evidence="6">
    <location>
        <begin position="418"/>
        <end position="452"/>
    </location>
</feature>
<evidence type="ECO:0000256" key="6">
    <source>
        <dbReference type="SAM" id="MobiDB-lite"/>
    </source>
</evidence>
<keyword evidence="2" id="KW-0784">Thiamine biosynthesis</keyword>
<dbReference type="GO" id="GO:0043799">
    <property type="term" value="F:glycine oxidase activity"/>
    <property type="evidence" value="ECO:0007669"/>
    <property type="project" value="UniProtKB-EC"/>
</dbReference>
<evidence type="ECO:0000259" key="7">
    <source>
        <dbReference type="Pfam" id="PF01266"/>
    </source>
</evidence>
<dbReference type="Proteomes" id="UP001524318">
    <property type="component" value="Unassembled WGS sequence"/>
</dbReference>
<dbReference type="Gene3D" id="3.30.9.10">
    <property type="entry name" value="D-Amino Acid Oxidase, subunit A, domain 2"/>
    <property type="match status" value="1"/>
</dbReference>
<dbReference type="SUPFAM" id="SSF54373">
    <property type="entry name" value="FAD-linked reductases, C-terminal domain"/>
    <property type="match status" value="1"/>
</dbReference>
<evidence type="ECO:0000256" key="3">
    <source>
        <dbReference type="ARBA" id="ARBA00023002"/>
    </source>
</evidence>
<name>A0ABT1LL25_9MICC</name>
<dbReference type="PANTHER" id="PTHR13847">
    <property type="entry name" value="SARCOSINE DEHYDROGENASE-RELATED"/>
    <property type="match status" value="1"/>
</dbReference>
<feature type="domain" description="FAD dependent oxidoreductase" evidence="7">
    <location>
        <begin position="27"/>
        <end position="404"/>
    </location>
</feature>
<evidence type="ECO:0000256" key="4">
    <source>
        <dbReference type="ARBA" id="ARBA00049872"/>
    </source>
</evidence>
<gene>
    <name evidence="8" type="primary">thiO</name>
    <name evidence="8" type="ORF">NFC73_02320</name>
</gene>
<keyword evidence="9" id="KW-1185">Reference proteome</keyword>
<dbReference type="PANTHER" id="PTHR13847:SF289">
    <property type="entry name" value="GLYCINE OXIDASE"/>
    <property type="match status" value="1"/>
</dbReference>